<dbReference type="HAMAP" id="MF_01161">
    <property type="entry name" value="tRNA_Ile_lys_synt"/>
    <property type="match status" value="1"/>
</dbReference>
<keyword evidence="9" id="KW-1185">Reference proteome</keyword>
<dbReference type="SUPFAM" id="SSF52402">
    <property type="entry name" value="Adenine nucleotide alpha hydrolases-like"/>
    <property type="match status" value="1"/>
</dbReference>
<dbReference type="EC" id="6.3.4.19" evidence="6"/>
<comment type="subcellular location">
    <subcellularLocation>
        <location evidence="6">Cytoplasm</location>
    </subcellularLocation>
</comment>
<keyword evidence="1 6" id="KW-0436">Ligase</keyword>
<dbReference type="PANTHER" id="PTHR43033:SF1">
    <property type="entry name" value="TRNA(ILE)-LYSIDINE SYNTHASE-RELATED"/>
    <property type="match status" value="1"/>
</dbReference>
<reference evidence="8" key="1">
    <citation type="submission" date="2022-07" db="EMBL/GenBank/DDBJ databases">
        <title>Sphingomonas sp. nov., a novel bacterium isolated from the north slope of the Mount Everest.</title>
        <authorList>
            <person name="Cui X."/>
            <person name="Liu Y."/>
        </authorList>
    </citation>
    <scope>NUCLEOTIDE SEQUENCE</scope>
    <source>
        <strain evidence="8">S5-59</strain>
    </source>
</reference>
<dbReference type="InterPro" id="IPR012795">
    <property type="entry name" value="tRNA_Ile_lys_synt_N"/>
</dbReference>
<evidence type="ECO:0000256" key="1">
    <source>
        <dbReference type="ARBA" id="ARBA00022598"/>
    </source>
</evidence>
<evidence type="ECO:0000256" key="2">
    <source>
        <dbReference type="ARBA" id="ARBA00022694"/>
    </source>
</evidence>
<dbReference type="RefSeq" id="WP_256505618.1">
    <property type="nucleotide sequence ID" value="NZ_CP101740.1"/>
</dbReference>
<comment type="domain">
    <text evidence="6">The N-terminal region contains the highly conserved SGGXDS motif, predicted to be a P-loop motif involved in ATP binding.</text>
</comment>
<evidence type="ECO:0000313" key="9">
    <source>
        <dbReference type="Proteomes" id="UP001058533"/>
    </source>
</evidence>
<comment type="similarity">
    <text evidence="6">Belongs to the tRNA(Ile)-lysidine synthase family.</text>
</comment>
<dbReference type="InterPro" id="IPR012094">
    <property type="entry name" value="tRNA_Ile_lys_synt"/>
</dbReference>
<evidence type="ECO:0000259" key="7">
    <source>
        <dbReference type="Pfam" id="PF01171"/>
    </source>
</evidence>
<evidence type="ECO:0000256" key="4">
    <source>
        <dbReference type="ARBA" id="ARBA00022840"/>
    </source>
</evidence>
<evidence type="ECO:0000256" key="6">
    <source>
        <dbReference type="HAMAP-Rule" id="MF_01161"/>
    </source>
</evidence>
<keyword evidence="2 6" id="KW-0819">tRNA processing</keyword>
<sequence>MAIASRRAWPPTSQGHVPLPSAADTLIPDAGAVARFRGDLARLVDIERVQLLVAVSGGADSLALLLLASAVLGDRCSAATVDHGIRSAAADEAAFVARLCADRGIRHRVLTGDLPPRVGRTANLSTRARALRYALLEAHMAEVGADRLATGHHADDQIETVVMRLNRGAGVAGLAGIRAGGGRIVRPLLGWRRSDLAAIVAACGISAIDDPSNIDDRYDRARLRKALRDDLLLDAAGVVASASALADADDALGWTARQLFDSDCRRAAKGIVFDVGDIPFELRRRIVERCLRAIDPAIDMRGEALVRFVRALDSGRPAVLGGVKGDVVTRPDNGTAWHFAPAPPRRAP</sequence>
<comment type="function">
    <text evidence="6">Ligates lysine onto the cytidine present at position 34 of the AUA codon-specific tRNA(Ile) that contains the anticodon CAU, in an ATP-dependent manner. Cytidine is converted to lysidine, thus changing the amino acid specificity of the tRNA from methionine to isoleucine.</text>
</comment>
<keyword evidence="6" id="KW-0963">Cytoplasm</keyword>
<dbReference type="Pfam" id="PF01171">
    <property type="entry name" value="ATP_bind_3"/>
    <property type="match status" value="1"/>
</dbReference>
<dbReference type="InterPro" id="IPR011063">
    <property type="entry name" value="TilS/TtcA_N"/>
</dbReference>
<dbReference type="NCBIfam" id="TIGR02432">
    <property type="entry name" value="lysidine_TilS_N"/>
    <property type="match status" value="1"/>
</dbReference>
<name>A0ABY5L4J4_9SPHN</name>
<organism evidence="8 9">
    <name type="scientific">Sphingomonas qomolangmaensis</name>
    <dbReference type="NCBI Taxonomy" id="2918765"/>
    <lineage>
        <taxon>Bacteria</taxon>
        <taxon>Pseudomonadati</taxon>
        <taxon>Pseudomonadota</taxon>
        <taxon>Alphaproteobacteria</taxon>
        <taxon>Sphingomonadales</taxon>
        <taxon>Sphingomonadaceae</taxon>
        <taxon>Sphingomonas</taxon>
    </lineage>
</organism>
<accession>A0ABY5L4J4</accession>
<keyword evidence="3 6" id="KW-0547">Nucleotide-binding</keyword>
<dbReference type="CDD" id="cd01992">
    <property type="entry name" value="TilS_N"/>
    <property type="match status" value="1"/>
</dbReference>
<dbReference type="Proteomes" id="UP001058533">
    <property type="component" value="Chromosome"/>
</dbReference>
<feature type="domain" description="tRNA(Ile)-lysidine/2-thiocytidine synthase N-terminal" evidence="7">
    <location>
        <begin position="50"/>
        <end position="225"/>
    </location>
</feature>
<dbReference type="InterPro" id="IPR014729">
    <property type="entry name" value="Rossmann-like_a/b/a_fold"/>
</dbReference>
<evidence type="ECO:0000256" key="5">
    <source>
        <dbReference type="ARBA" id="ARBA00048539"/>
    </source>
</evidence>
<evidence type="ECO:0000256" key="3">
    <source>
        <dbReference type="ARBA" id="ARBA00022741"/>
    </source>
</evidence>
<keyword evidence="4 6" id="KW-0067">ATP-binding</keyword>
<dbReference type="Gene3D" id="3.40.50.620">
    <property type="entry name" value="HUPs"/>
    <property type="match status" value="1"/>
</dbReference>
<dbReference type="EMBL" id="CP101740">
    <property type="protein sequence ID" value="UUL81879.1"/>
    <property type="molecule type" value="Genomic_DNA"/>
</dbReference>
<protein>
    <recommendedName>
        <fullName evidence="6">tRNA(Ile)-lysidine synthase</fullName>
        <ecNumber evidence="6">6.3.4.19</ecNumber>
    </recommendedName>
    <alternativeName>
        <fullName evidence="6">tRNA(Ile)-2-lysyl-cytidine synthase</fullName>
    </alternativeName>
    <alternativeName>
        <fullName evidence="6">tRNA(Ile)-lysidine synthetase</fullName>
    </alternativeName>
</protein>
<dbReference type="GO" id="GO:0032267">
    <property type="term" value="F:tRNA(Ile)-lysidine synthase activity"/>
    <property type="evidence" value="ECO:0007669"/>
    <property type="project" value="UniProtKB-EC"/>
</dbReference>
<comment type="catalytic activity">
    <reaction evidence="5 6">
        <text>cytidine(34) in tRNA(Ile2) + L-lysine + ATP = lysidine(34) in tRNA(Ile2) + AMP + diphosphate + H(+)</text>
        <dbReference type="Rhea" id="RHEA:43744"/>
        <dbReference type="Rhea" id="RHEA-COMP:10625"/>
        <dbReference type="Rhea" id="RHEA-COMP:10670"/>
        <dbReference type="ChEBI" id="CHEBI:15378"/>
        <dbReference type="ChEBI" id="CHEBI:30616"/>
        <dbReference type="ChEBI" id="CHEBI:32551"/>
        <dbReference type="ChEBI" id="CHEBI:33019"/>
        <dbReference type="ChEBI" id="CHEBI:82748"/>
        <dbReference type="ChEBI" id="CHEBI:83665"/>
        <dbReference type="ChEBI" id="CHEBI:456215"/>
        <dbReference type="EC" id="6.3.4.19"/>
    </reaction>
</comment>
<feature type="binding site" evidence="6">
    <location>
        <begin position="56"/>
        <end position="61"/>
    </location>
    <ligand>
        <name>ATP</name>
        <dbReference type="ChEBI" id="CHEBI:30616"/>
    </ligand>
</feature>
<dbReference type="PANTHER" id="PTHR43033">
    <property type="entry name" value="TRNA(ILE)-LYSIDINE SYNTHASE-RELATED"/>
    <property type="match status" value="1"/>
</dbReference>
<gene>
    <name evidence="6 8" type="primary">tilS</name>
    <name evidence="8" type="ORF">NMP03_11840</name>
</gene>
<proteinExistence type="inferred from homology"/>
<evidence type="ECO:0000313" key="8">
    <source>
        <dbReference type="EMBL" id="UUL81879.1"/>
    </source>
</evidence>